<dbReference type="Proteomes" id="UP000176803">
    <property type="component" value="Unassembled WGS sequence"/>
</dbReference>
<dbReference type="InterPro" id="IPR052747">
    <property type="entry name" value="TA_system_RelE_toxin"/>
</dbReference>
<evidence type="ECO:0008006" key="4">
    <source>
        <dbReference type="Google" id="ProtNLM"/>
    </source>
</evidence>
<sequence>MKIIISPRAEKELRKIPKIDQIAIAKKIRSLKGPFTIKNTEKLTGDKNISRIRIGQYRILFKYKTNEIYIILIGHRKDIYHLISQLLR</sequence>
<dbReference type="InterPro" id="IPR035093">
    <property type="entry name" value="RelE/ParE_toxin_dom_sf"/>
</dbReference>
<reference evidence="2 3" key="1">
    <citation type="journal article" date="2016" name="Nat. Commun.">
        <title>Thousands of microbial genomes shed light on interconnected biogeochemical processes in an aquifer system.</title>
        <authorList>
            <person name="Anantharaman K."/>
            <person name="Brown C.T."/>
            <person name="Hug L.A."/>
            <person name="Sharon I."/>
            <person name="Castelle C.J."/>
            <person name="Probst A.J."/>
            <person name="Thomas B.C."/>
            <person name="Singh A."/>
            <person name="Wilkins M.J."/>
            <person name="Karaoz U."/>
            <person name="Brodie E.L."/>
            <person name="Williams K.H."/>
            <person name="Hubbard S.S."/>
            <person name="Banfield J.F."/>
        </authorList>
    </citation>
    <scope>NUCLEOTIDE SEQUENCE [LARGE SCALE GENOMIC DNA]</scope>
</reference>
<dbReference type="Gene3D" id="3.30.2310.20">
    <property type="entry name" value="RelE-like"/>
    <property type="match status" value="1"/>
</dbReference>
<comment type="caution">
    <text evidence="2">The sequence shown here is derived from an EMBL/GenBank/DDBJ whole genome shotgun (WGS) entry which is preliminary data.</text>
</comment>
<dbReference type="InterPro" id="IPR007712">
    <property type="entry name" value="RelE/ParE_toxin"/>
</dbReference>
<evidence type="ECO:0000313" key="2">
    <source>
        <dbReference type="EMBL" id="OGK38208.1"/>
    </source>
</evidence>
<organism evidence="2 3">
    <name type="scientific">Candidatus Roizmanbacteria bacterium RIFCSPHIGHO2_12_FULL_41_11</name>
    <dbReference type="NCBI Taxonomy" id="1802052"/>
    <lineage>
        <taxon>Bacteria</taxon>
        <taxon>Candidatus Roizmaniibacteriota</taxon>
    </lineage>
</organism>
<proteinExistence type="predicted"/>
<dbReference type="SUPFAM" id="SSF143011">
    <property type="entry name" value="RelE-like"/>
    <property type="match status" value="1"/>
</dbReference>
<protein>
    <recommendedName>
        <fullName evidence="4">Plasmid stabilization protein</fullName>
    </recommendedName>
</protein>
<keyword evidence="1" id="KW-1277">Toxin-antitoxin system</keyword>
<dbReference type="EMBL" id="MGAC01000020">
    <property type="protein sequence ID" value="OGK38208.1"/>
    <property type="molecule type" value="Genomic_DNA"/>
</dbReference>
<dbReference type="PANTHER" id="PTHR38813">
    <property type="match status" value="1"/>
</dbReference>
<evidence type="ECO:0000256" key="1">
    <source>
        <dbReference type="ARBA" id="ARBA00022649"/>
    </source>
</evidence>
<evidence type="ECO:0000313" key="3">
    <source>
        <dbReference type="Proteomes" id="UP000176803"/>
    </source>
</evidence>
<dbReference type="Pfam" id="PF05016">
    <property type="entry name" value="ParE_toxin"/>
    <property type="match status" value="1"/>
</dbReference>
<name>A0A1F7I4E1_9BACT</name>
<gene>
    <name evidence="2" type="ORF">A3F03_02850</name>
</gene>
<dbReference type="AlphaFoldDB" id="A0A1F7I4E1"/>
<dbReference type="PANTHER" id="PTHR38813:SF1">
    <property type="entry name" value="TOXIN RELE1-RELATED"/>
    <property type="match status" value="1"/>
</dbReference>
<accession>A0A1F7I4E1</accession>